<sequence>MAIDFARDRWEKIREDAATWWAGELDRPLIPMDATGRDPGRDKPKSPAVDMYDLSIPAADIIDHWDYNLCGKEFWGDGFPYTWLNLGPGVLATFVGGRAEPTEQTVWFYPDEVRELPDLHIEYDPDSWVLRRIKDIARAAMERWEGQVLVGMTDLGGTLDVLSTFRPSEKLLLDLVDHPDDVKRVTWEIHDAWFRAFDDINAALGPLSPGHAAWVPIYSRPTSYMLQCDFAYMIGPEMFDEFVKPEFAATCKRVANAFYHLDGVGQLPHLDSMLEIEELDGIQWVPGTGQKGQIEWPEVYAKVRDAGKLLQIYDWGGDVLNTIADQLGSAKGIVNVAHSSLDQRDEAMEFLKRYGVV</sequence>
<reference evidence="1" key="1">
    <citation type="journal article" date="2015" name="Nature">
        <title>Complex archaea that bridge the gap between prokaryotes and eukaryotes.</title>
        <authorList>
            <person name="Spang A."/>
            <person name="Saw J.H."/>
            <person name="Jorgensen S.L."/>
            <person name="Zaremba-Niedzwiedzka K."/>
            <person name="Martijn J."/>
            <person name="Lind A.E."/>
            <person name="van Eijk R."/>
            <person name="Schleper C."/>
            <person name="Guy L."/>
            <person name="Ettema T.J."/>
        </authorList>
    </citation>
    <scope>NUCLEOTIDE SEQUENCE</scope>
</reference>
<dbReference type="Gene3D" id="3.20.20.210">
    <property type="match status" value="1"/>
</dbReference>
<gene>
    <name evidence="1" type="ORF">LCGC14_0181840</name>
</gene>
<dbReference type="EMBL" id="LAZR01000073">
    <property type="protein sequence ID" value="KKN95115.1"/>
    <property type="molecule type" value="Genomic_DNA"/>
</dbReference>
<proteinExistence type="predicted"/>
<organism evidence="1">
    <name type="scientific">marine sediment metagenome</name>
    <dbReference type="NCBI Taxonomy" id="412755"/>
    <lineage>
        <taxon>unclassified sequences</taxon>
        <taxon>metagenomes</taxon>
        <taxon>ecological metagenomes</taxon>
    </lineage>
</organism>
<comment type="caution">
    <text evidence="1">The sequence shown here is derived from an EMBL/GenBank/DDBJ whole genome shotgun (WGS) entry which is preliminary data.</text>
</comment>
<name>A0A0F9UPP3_9ZZZZ</name>
<evidence type="ECO:0008006" key="2">
    <source>
        <dbReference type="Google" id="ProtNLM"/>
    </source>
</evidence>
<dbReference type="InterPro" id="IPR038071">
    <property type="entry name" value="UROD/MetE-like_sf"/>
</dbReference>
<evidence type="ECO:0000313" key="1">
    <source>
        <dbReference type="EMBL" id="KKN95115.1"/>
    </source>
</evidence>
<protein>
    <recommendedName>
        <fullName evidence="2">Uroporphyrinogen decarboxylase (URO-D) domain-containing protein</fullName>
    </recommendedName>
</protein>
<dbReference type="AlphaFoldDB" id="A0A0F9UPP3"/>
<accession>A0A0F9UPP3</accession>